<dbReference type="OrthoDB" id="3223244at2"/>
<feature type="transmembrane region" description="Helical" evidence="7">
    <location>
        <begin position="436"/>
        <end position="460"/>
    </location>
</feature>
<dbReference type="InterPro" id="IPR050250">
    <property type="entry name" value="Macrolide_Exporter_MacB"/>
</dbReference>
<evidence type="ECO:0000256" key="6">
    <source>
        <dbReference type="ARBA" id="ARBA00038076"/>
    </source>
</evidence>
<comment type="similarity">
    <text evidence="6">Belongs to the ABC-4 integral membrane protein family.</text>
</comment>
<gene>
    <name evidence="9" type="ORF">FED44_31575</name>
</gene>
<feature type="transmembrane region" description="Helical" evidence="7">
    <location>
        <begin position="16"/>
        <end position="37"/>
    </location>
</feature>
<feature type="transmembrane region" description="Helical" evidence="7">
    <location>
        <begin position="405"/>
        <end position="430"/>
    </location>
</feature>
<dbReference type="PANTHER" id="PTHR30572">
    <property type="entry name" value="MEMBRANE COMPONENT OF TRANSPORTER-RELATED"/>
    <property type="match status" value="1"/>
</dbReference>
<evidence type="ECO:0000256" key="2">
    <source>
        <dbReference type="ARBA" id="ARBA00022475"/>
    </source>
</evidence>
<dbReference type="EMBL" id="VANP01000018">
    <property type="protein sequence ID" value="TLP52523.1"/>
    <property type="molecule type" value="Genomic_DNA"/>
</dbReference>
<dbReference type="GO" id="GO:0022857">
    <property type="term" value="F:transmembrane transporter activity"/>
    <property type="evidence" value="ECO:0007669"/>
    <property type="project" value="TreeGrafter"/>
</dbReference>
<keyword evidence="10" id="KW-1185">Reference proteome</keyword>
<proteinExistence type="inferred from homology"/>
<reference evidence="9" key="1">
    <citation type="submission" date="2019-05" db="EMBL/GenBank/DDBJ databases">
        <title>Isolation, diversity and antifungal activity of Actinobacteria from wheat.</title>
        <authorList>
            <person name="Yu B."/>
        </authorList>
    </citation>
    <scope>NUCLEOTIDE SEQUENCE [LARGE SCALE GENOMIC DNA]</scope>
    <source>
        <strain evidence="9">NEAU-HEGS1-5</strain>
    </source>
</reference>
<keyword evidence="3 7" id="KW-0812">Transmembrane</keyword>
<sequence length="845" mass="88283">MFQLARRTLRYRWGGYVATFIGMFFCSMMLVAAGGMMETGLRQTVLPQRLAGADVVVAGDPRYILADNPVGALNERVQVDRDLVTKLAAIPGVKAAIPDVAFDTFVLRDGSPVDTEAHGRDWGSAVLSPYSIGAGAAPQRAGEVALDTDTARRIGASAGDKIKIGAHGAVGEFTVTGIVAPAQPTTERSIFFTGPDVQRLARDPARVDTISLVAQPGTDAAALSAKATAAVGGPGIAVLTGNDRGNAEFPASLEVHDLILIAGIFVALSLVAGLLAVASTLSLVASNREREIAVLRAIGATPWQTRRMILAEALVVSLLATTLSVLPGWFVGEFLYRMVVRIGVAPEELSYERGWVLPVIAYVLAVATSLGAGLIAGKRALRARPTAAMAGTDTAVKRTGWVRRIIGLVLFAYSGGLVFVALNLVTGPFIAGPANWAAILFALGVMLLGRDITRVLVAVLTPPLRRLSSVSGYLAALNARARVPQLAAVITPIMLMTSVATATTYVITTEAASINIYTESLAGNVIIKAPPGGFGPEALPKIREVAGVAAASEFTASAGFVDDPPDPRAGADLGGWQFKGFTADAAEKVGAATMTAGSLTELKGDTVVINDVYSKELKRGVGDTITLRLGDNSRVNVKIVGLMSEKVSFESIILPIDLLSKHTTTGLPLYILAAPQPGTSVAQLSAALSGVVATFPGAQIVDRYTLRGSFEHHLGAEELVNYLFLALLMGFIAISVINTLFLATGHRRREFGLQRLIGATRRQVLRMTAVEGALTALIGIGLGAIIAPLAFVTFALGRTGKFMPAGSPLIFLLIAGAAAVLTLGGTLVAVLRTLRNRPLEAALPT</sequence>
<evidence type="ECO:0000256" key="3">
    <source>
        <dbReference type="ARBA" id="ARBA00022692"/>
    </source>
</evidence>
<feature type="transmembrane region" description="Helical" evidence="7">
    <location>
        <begin position="764"/>
        <end position="797"/>
    </location>
</feature>
<accession>A0A5R8YJQ9</accession>
<evidence type="ECO:0000256" key="5">
    <source>
        <dbReference type="ARBA" id="ARBA00023136"/>
    </source>
</evidence>
<evidence type="ECO:0000256" key="4">
    <source>
        <dbReference type="ARBA" id="ARBA00022989"/>
    </source>
</evidence>
<evidence type="ECO:0000313" key="10">
    <source>
        <dbReference type="Proteomes" id="UP000309033"/>
    </source>
</evidence>
<dbReference type="PANTHER" id="PTHR30572:SF4">
    <property type="entry name" value="ABC TRANSPORTER PERMEASE YTRF"/>
    <property type="match status" value="1"/>
</dbReference>
<dbReference type="Pfam" id="PF02687">
    <property type="entry name" value="FtsX"/>
    <property type="match status" value="2"/>
</dbReference>
<protein>
    <submittedName>
        <fullName evidence="9">FtsX-like permease family protein</fullName>
    </submittedName>
</protein>
<feature type="transmembrane region" description="Helical" evidence="7">
    <location>
        <begin position="355"/>
        <end position="376"/>
    </location>
</feature>
<feature type="domain" description="ABC3 transporter permease C-terminal" evidence="8">
    <location>
        <begin position="723"/>
        <end position="835"/>
    </location>
</feature>
<dbReference type="InterPro" id="IPR003838">
    <property type="entry name" value="ABC3_permease_C"/>
</dbReference>
<keyword evidence="4 7" id="KW-1133">Transmembrane helix</keyword>
<feature type="transmembrane region" description="Helical" evidence="7">
    <location>
        <begin position="258"/>
        <end position="287"/>
    </location>
</feature>
<evidence type="ECO:0000256" key="1">
    <source>
        <dbReference type="ARBA" id="ARBA00004651"/>
    </source>
</evidence>
<dbReference type="Proteomes" id="UP000309033">
    <property type="component" value="Unassembled WGS sequence"/>
</dbReference>
<keyword evidence="2" id="KW-1003">Cell membrane</keyword>
<evidence type="ECO:0000256" key="7">
    <source>
        <dbReference type="SAM" id="Phobius"/>
    </source>
</evidence>
<keyword evidence="5 7" id="KW-0472">Membrane</keyword>
<organism evidence="9 10">
    <name type="scientific">Microbispora triticiradicis</name>
    <dbReference type="NCBI Taxonomy" id="2200763"/>
    <lineage>
        <taxon>Bacteria</taxon>
        <taxon>Bacillati</taxon>
        <taxon>Actinomycetota</taxon>
        <taxon>Actinomycetes</taxon>
        <taxon>Streptosporangiales</taxon>
        <taxon>Streptosporangiaceae</taxon>
        <taxon>Microbispora</taxon>
    </lineage>
</organism>
<feature type="transmembrane region" description="Helical" evidence="7">
    <location>
        <begin position="809"/>
        <end position="831"/>
    </location>
</feature>
<evidence type="ECO:0000259" key="8">
    <source>
        <dbReference type="Pfam" id="PF02687"/>
    </source>
</evidence>
<feature type="transmembrane region" description="Helical" evidence="7">
    <location>
        <begin position="308"/>
        <end position="330"/>
    </location>
</feature>
<dbReference type="GO" id="GO:0005886">
    <property type="term" value="C:plasma membrane"/>
    <property type="evidence" value="ECO:0007669"/>
    <property type="project" value="UniProtKB-SubCell"/>
</dbReference>
<dbReference type="AlphaFoldDB" id="A0A5R8YJQ9"/>
<evidence type="ECO:0000313" key="9">
    <source>
        <dbReference type="EMBL" id="TLP52523.1"/>
    </source>
</evidence>
<comment type="subcellular location">
    <subcellularLocation>
        <location evidence="1">Cell membrane</location>
        <topology evidence="1">Multi-pass membrane protein</topology>
    </subcellularLocation>
</comment>
<comment type="caution">
    <text evidence="9">The sequence shown here is derived from an EMBL/GenBank/DDBJ whole genome shotgun (WGS) entry which is preliminary data.</text>
</comment>
<feature type="transmembrane region" description="Helical" evidence="7">
    <location>
        <begin position="722"/>
        <end position="743"/>
    </location>
</feature>
<feature type="domain" description="ABC3 transporter permease C-terminal" evidence="8">
    <location>
        <begin position="264"/>
        <end position="382"/>
    </location>
</feature>
<name>A0A5R8YJQ9_9ACTN</name>
<feature type="transmembrane region" description="Helical" evidence="7">
    <location>
        <begin position="486"/>
        <end position="507"/>
    </location>
</feature>